<evidence type="ECO:0000259" key="3">
    <source>
        <dbReference type="Pfam" id="PF13102"/>
    </source>
</evidence>
<dbReference type="Pfam" id="PF13102">
    <property type="entry name" value="Phage_int_SAM_5"/>
    <property type="match status" value="1"/>
</dbReference>
<dbReference type="Gene3D" id="1.10.443.10">
    <property type="entry name" value="Intergrase catalytic core"/>
    <property type="match status" value="1"/>
</dbReference>
<gene>
    <name evidence="4" type="ORF">LY11_00423</name>
</gene>
<dbReference type="RefSeq" id="WP_111632060.1">
    <property type="nucleotide sequence ID" value="NZ_QLLR01000001.1"/>
</dbReference>
<evidence type="ECO:0000313" key="5">
    <source>
        <dbReference type="Proteomes" id="UP000249754"/>
    </source>
</evidence>
<dbReference type="GO" id="GO:0003677">
    <property type="term" value="F:DNA binding"/>
    <property type="evidence" value="ECO:0007669"/>
    <property type="project" value="UniProtKB-KW"/>
</dbReference>
<evidence type="ECO:0000256" key="2">
    <source>
        <dbReference type="ARBA" id="ARBA00023172"/>
    </source>
</evidence>
<keyword evidence="2" id="KW-0233">DNA recombination</keyword>
<dbReference type="InterPro" id="IPR011010">
    <property type="entry name" value="DNA_brk_join_enz"/>
</dbReference>
<evidence type="ECO:0000256" key="1">
    <source>
        <dbReference type="ARBA" id="ARBA00023125"/>
    </source>
</evidence>
<dbReference type="SUPFAM" id="SSF56349">
    <property type="entry name" value="DNA breaking-rejoining enzymes"/>
    <property type="match status" value="1"/>
</dbReference>
<comment type="caution">
    <text evidence="4">The sequence shown here is derived from an EMBL/GenBank/DDBJ whole genome shotgun (WGS) entry which is preliminary data.</text>
</comment>
<dbReference type="InterPro" id="IPR010998">
    <property type="entry name" value="Integrase_recombinase_N"/>
</dbReference>
<dbReference type="Gene3D" id="1.10.150.130">
    <property type="match status" value="1"/>
</dbReference>
<dbReference type="EMBL" id="QLLR01000001">
    <property type="protein sequence ID" value="RAJ37347.1"/>
    <property type="molecule type" value="Genomic_DNA"/>
</dbReference>
<name>A0A327THM7_9SPHI</name>
<proteinExistence type="predicted"/>
<evidence type="ECO:0000313" key="4">
    <source>
        <dbReference type="EMBL" id="RAJ37347.1"/>
    </source>
</evidence>
<dbReference type="InterPro" id="IPR013762">
    <property type="entry name" value="Integrase-like_cat_sf"/>
</dbReference>
<organism evidence="4 5">
    <name type="scientific">Pedobacter cryoconitis</name>
    <dbReference type="NCBI Taxonomy" id="188932"/>
    <lineage>
        <taxon>Bacteria</taxon>
        <taxon>Pseudomonadati</taxon>
        <taxon>Bacteroidota</taxon>
        <taxon>Sphingobacteriia</taxon>
        <taxon>Sphingobacteriales</taxon>
        <taxon>Sphingobacteriaceae</taxon>
        <taxon>Pedobacter</taxon>
    </lineage>
</organism>
<dbReference type="GO" id="GO:0015074">
    <property type="term" value="P:DNA integration"/>
    <property type="evidence" value="ECO:0007669"/>
    <property type="project" value="InterPro"/>
</dbReference>
<dbReference type="AlphaFoldDB" id="A0A327THM7"/>
<feature type="domain" description="Phage integrase SAM-like" evidence="3">
    <location>
        <begin position="98"/>
        <end position="199"/>
    </location>
</feature>
<keyword evidence="1" id="KW-0238">DNA-binding</keyword>
<dbReference type="Proteomes" id="UP000249754">
    <property type="component" value="Unassembled WGS sequence"/>
</dbReference>
<sequence length="560" mass="64840">MATVSAKIYSHHSRIDGTFNVKICVYHKKERKFFDTTHYLSQKQLTADFTIKDKFILKVIDDELLEHRSTISNLGIKLDSLSCEALRDYLSKKGKNIDFIAFSREHIAVLRSEKRNGSANNFRTVVNSLCDYFRRTSVPIEEINSNMLFSYEKWLKAPRSMVRINQLGKEVMSTQNGLKKGGLYNHLRDLRTLFNEAKRTYNNIDFGLILIKHYPFDTYKLGSSPKTQKRCHTIEQVRAIKTCKPKPGSRAELARDFYMLSFYSCGANACDFYNFLDLLKPKSKRWDYNRSKTSGQREDNAFFSVRILPEARKIINKYIGVLKVRYCAEDAFNTALSMGFRDLNKILGFKEITMYWARHSFANIARNKCGISKDDIGEALNHVNEEHKTTDIYLDRDWSIVDKVQEQVCLALQGKLSLVKSLETGYFEDGNYFEEINIERDTTVSEEYSNQKHKQFDEFVNYLLSIGYEKQRDNNSFGHLKLTKKIDEFQICSIAVYPGGELQMIGVPLLCSTESPKIPVESRSLFDTKVIKPNLSEFQIVERVMTRSQISYSPITSSRI</sequence>
<dbReference type="OrthoDB" id="5326076at2"/>
<protein>
    <submittedName>
        <fullName evidence="4">Integrase-like protein</fullName>
    </submittedName>
</protein>
<dbReference type="GO" id="GO:0006310">
    <property type="term" value="P:DNA recombination"/>
    <property type="evidence" value="ECO:0007669"/>
    <property type="project" value="UniProtKB-KW"/>
</dbReference>
<accession>A0A327THM7</accession>
<dbReference type="InterPro" id="IPR025269">
    <property type="entry name" value="SAM-like_dom"/>
</dbReference>
<reference evidence="4 5" key="1">
    <citation type="submission" date="2018-06" db="EMBL/GenBank/DDBJ databases">
        <title>Genomic Encyclopedia of Archaeal and Bacterial Type Strains, Phase II (KMG-II): from individual species to whole genera.</title>
        <authorList>
            <person name="Goeker M."/>
        </authorList>
    </citation>
    <scope>NUCLEOTIDE SEQUENCE [LARGE SCALE GENOMIC DNA]</scope>
    <source>
        <strain evidence="4 5">DSM 14825</strain>
    </source>
</reference>